<evidence type="ECO:0000313" key="2">
    <source>
        <dbReference type="Proteomes" id="UP000437709"/>
    </source>
</evidence>
<dbReference type="AlphaFoldDB" id="A0A6N7ESG3"/>
<comment type="caution">
    <text evidence="1">The sequence shown here is derived from an EMBL/GenBank/DDBJ whole genome shotgun (WGS) entry which is preliminary data.</text>
</comment>
<evidence type="ECO:0000313" key="1">
    <source>
        <dbReference type="EMBL" id="MPV38114.1"/>
    </source>
</evidence>
<proteinExistence type="predicted"/>
<dbReference type="Proteomes" id="UP000437709">
    <property type="component" value="Unassembled WGS sequence"/>
</dbReference>
<reference evidence="1 2" key="1">
    <citation type="submission" date="2019-10" db="EMBL/GenBank/DDBJ databases">
        <title>Georgenia wutianyii sp. nov. and Georgenia yuyongxinii sp. nov. isolated from plateau pika (Ochotona curzoniae) in the Qinghai-Tibet plateau of China.</title>
        <authorList>
            <person name="Tian Z."/>
        </authorList>
    </citation>
    <scope>NUCLEOTIDE SEQUENCE [LARGE SCALE GENOMIC DNA]</scope>
    <source>
        <strain evidence="1 2">JCM 19765</strain>
    </source>
</reference>
<dbReference type="InterPro" id="IPR027417">
    <property type="entry name" value="P-loop_NTPase"/>
</dbReference>
<dbReference type="EMBL" id="WHPC01000063">
    <property type="protein sequence ID" value="MPV38114.1"/>
    <property type="molecule type" value="Genomic_DNA"/>
</dbReference>
<dbReference type="Gene3D" id="3.40.50.300">
    <property type="entry name" value="P-loop containing nucleotide triphosphate hydrolases"/>
    <property type="match status" value="1"/>
</dbReference>
<keyword evidence="2" id="KW-1185">Reference proteome</keyword>
<dbReference type="SUPFAM" id="SSF53795">
    <property type="entry name" value="PEP carboxykinase-like"/>
    <property type="match status" value="1"/>
</dbReference>
<dbReference type="RefSeq" id="WP_152196784.1">
    <property type="nucleotide sequence ID" value="NZ_VUKD01000008.1"/>
</dbReference>
<organism evidence="1 2">
    <name type="scientific">Georgenia subflava</name>
    <dbReference type="NCBI Taxonomy" id="1622177"/>
    <lineage>
        <taxon>Bacteria</taxon>
        <taxon>Bacillati</taxon>
        <taxon>Actinomycetota</taxon>
        <taxon>Actinomycetes</taxon>
        <taxon>Micrococcales</taxon>
        <taxon>Bogoriellaceae</taxon>
        <taxon>Georgenia</taxon>
    </lineage>
</organism>
<protein>
    <recommendedName>
        <fullName evidence="3">HPr kinase/phosphorylase C-terminal domain-containing protein</fullName>
    </recommendedName>
</protein>
<dbReference type="OrthoDB" id="9791280at2"/>
<evidence type="ECO:0008006" key="3">
    <source>
        <dbReference type="Google" id="ProtNLM"/>
    </source>
</evidence>
<name>A0A6N7ESG3_9MICO</name>
<accession>A0A6N7ESG3</accession>
<gene>
    <name evidence="1" type="ORF">GB881_13855</name>
</gene>
<sequence>MTRISLYGLTVDSDIDLHQDRPAAGPPDITVRRGARIARTDERPDGRVLLHLDIPERQLFTATQVDDGYVLRFYGTCDFLIDPTLTEVEVRAVDGADADLLGVLVSGTLLSFVLAMRGHPVLHASAVQVGGVAVAFVGASGMGKSTMATLLCAEGGRLITDDVLRLDLGDGPPRCRLGATALRLRKAAGDLSALFDDTPARRVTGDGRDALAMVPATDDLVPLGAIVIPVPQHEADLAGPELVRLGPKEAIFTLLRFPRIVGWEDPSVLDQQFQELGAIVDSVPVYAARLPWGPPFSATLARDVLAGLSLVHASNA</sequence>